<sequence length="101" mass="11127">HPSITESEGSLLIDDLLSDAVHHSSLIWTSLTDCKVVAFHRNTKITGKLAKSEVMWDGRSTNGEKVLRVCLTRILLHSFSIHALFLSEIEISGVVVGLFVV</sequence>
<feature type="non-terminal residue" evidence="1">
    <location>
        <position position="1"/>
    </location>
</feature>
<evidence type="ECO:0000313" key="2">
    <source>
        <dbReference type="Proteomes" id="UP001432027"/>
    </source>
</evidence>
<dbReference type="AlphaFoldDB" id="A0AAV5T268"/>
<accession>A0AAV5T268</accession>
<evidence type="ECO:0000313" key="1">
    <source>
        <dbReference type="EMBL" id="GMS89570.1"/>
    </source>
</evidence>
<name>A0AAV5T268_9BILA</name>
<dbReference type="EMBL" id="BTSX01000003">
    <property type="protein sequence ID" value="GMS89570.1"/>
    <property type="molecule type" value="Genomic_DNA"/>
</dbReference>
<feature type="non-terminal residue" evidence="1">
    <location>
        <position position="101"/>
    </location>
</feature>
<organism evidence="1 2">
    <name type="scientific">Pristionchus entomophagus</name>
    <dbReference type="NCBI Taxonomy" id="358040"/>
    <lineage>
        <taxon>Eukaryota</taxon>
        <taxon>Metazoa</taxon>
        <taxon>Ecdysozoa</taxon>
        <taxon>Nematoda</taxon>
        <taxon>Chromadorea</taxon>
        <taxon>Rhabditida</taxon>
        <taxon>Rhabditina</taxon>
        <taxon>Diplogasteromorpha</taxon>
        <taxon>Diplogasteroidea</taxon>
        <taxon>Neodiplogasteridae</taxon>
        <taxon>Pristionchus</taxon>
    </lineage>
</organism>
<keyword evidence="2" id="KW-1185">Reference proteome</keyword>
<gene>
    <name evidence="1" type="ORF">PENTCL1PPCAC_11745</name>
</gene>
<protein>
    <submittedName>
        <fullName evidence="1">Uncharacterized protein</fullName>
    </submittedName>
</protein>
<dbReference type="Proteomes" id="UP001432027">
    <property type="component" value="Unassembled WGS sequence"/>
</dbReference>
<comment type="caution">
    <text evidence="1">The sequence shown here is derived from an EMBL/GenBank/DDBJ whole genome shotgun (WGS) entry which is preliminary data.</text>
</comment>
<reference evidence="1" key="1">
    <citation type="submission" date="2023-10" db="EMBL/GenBank/DDBJ databases">
        <title>Genome assembly of Pristionchus species.</title>
        <authorList>
            <person name="Yoshida K."/>
            <person name="Sommer R.J."/>
        </authorList>
    </citation>
    <scope>NUCLEOTIDE SEQUENCE</scope>
    <source>
        <strain evidence="1">RS0144</strain>
    </source>
</reference>
<proteinExistence type="predicted"/>